<evidence type="ECO:0000256" key="2">
    <source>
        <dbReference type="RuleBase" id="RU004508"/>
    </source>
</evidence>
<comment type="similarity">
    <text evidence="2">Belongs to the DegT/DnrJ/EryC1 family.</text>
</comment>
<dbReference type="RefSeq" id="WP_082889409.1">
    <property type="nucleotide sequence ID" value="NZ_CP023669.1"/>
</dbReference>
<dbReference type="SUPFAM" id="SSF53383">
    <property type="entry name" value="PLP-dependent transferases"/>
    <property type="match status" value="1"/>
</dbReference>
<dbReference type="InterPro" id="IPR015424">
    <property type="entry name" value="PyrdxlP-dep_Trfase"/>
</dbReference>
<gene>
    <name evidence="4" type="ORF">A1356_08385</name>
</gene>
<dbReference type="Gene3D" id="3.40.640.10">
    <property type="entry name" value="Type I PLP-dependent aspartate aminotransferase-like (Major domain)"/>
    <property type="match status" value="1"/>
</dbReference>
<feature type="compositionally biased region" description="Polar residues" evidence="3">
    <location>
        <begin position="214"/>
        <end position="228"/>
    </location>
</feature>
<keyword evidence="5" id="KW-1185">Reference proteome</keyword>
<evidence type="ECO:0000313" key="4">
    <source>
        <dbReference type="EMBL" id="OAI27710.1"/>
    </source>
</evidence>
<keyword evidence="4" id="KW-0808">Transferase</keyword>
<evidence type="ECO:0000256" key="1">
    <source>
        <dbReference type="ARBA" id="ARBA00022898"/>
    </source>
</evidence>
<keyword evidence="4" id="KW-0032">Aminotransferase</keyword>
<reference evidence="4 5" key="1">
    <citation type="submission" date="2016-03" db="EMBL/GenBank/DDBJ databases">
        <authorList>
            <person name="Heylen K."/>
            <person name="De Vos P."/>
            <person name="Vekeman B."/>
        </authorList>
    </citation>
    <scope>NUCLEOTIDE SEQUENCE [LARGE SCALE GENOMIC DNA]</scope>
    <source>
        <strain evidence="4 5">R-49807</strain>
    </source>
</reference>
<organism evidence="4 5">
    <name type="scientific">Methylomonas koyamae</name>
    <dbReference type="NCBI Taxonomy" id="702114"/>
    <lineage>
        <taxon>Bacteria</taxon>
        <taxon>Pseudomonadati</taxon>
        <taxon>Pseudomonadota</taxon>
        <taxon>Gammaproteobacteria</taxon>
        <taxon>Methylococcales</taxon>
        <taxon>Methylococcaceae</taxon>
        <taxon>Methylomonas</taxon>
    </lineage>
</organism>
<comment type="caution">
    <text evidence="4">The sequence shown here is derived from an EMBL/GenBank/DDBJ whole genome shotgun (WGS) entry which is preliminary data.</text>
</comment>
<proteinExistence type="inferred from homology"/>
<evidence type="ECO:0000256" key="3">
    <source>
        <dbReference type="SAM" id="MobiDB-lite"/>
    </source>
</evidence>
<dbReference type="Pfam" id="PF01041">
    <property type="entry name" value="DegT_DnrJ_EryC1"/>
    <property type="match status" value="1"/>
</dbReference>
<dbReference type="EMBL" id="LUUL01000062">
    <property type="protein sequence ID" value="OAI27710.1"/>
    <property type="molecule type" value="Genomic_DNA"/>
</dbReference>
<keyword evidence="1 2" id="KW-0663">Pyridoxal phosphate</keyword>
<dbReference type="CDD" id="cd00616">
    <property type="entry name" value="AHBA_syn"/>
    <property type="match status" value="1"/>
</dbReference>
<dbReference type="InterPro" id="IPR015422">
    <property type="entry name" value="PyrdxlP-dep_Trfase_small"/>
</dbReference>
<dbReference type="PANTHER" id="PTHR30244:SF30">
    <property type="entry name" value="BLR5990 PROTEIN"/>
    <property type="match status" value="1"/>
</dbReference>
<dbReference type="Gene3D" id="3.90.1150.10">
    <property type="entry name" value="Aspartate Aminotransferase, domain 1"/>
    <property type="match status" value="1"/>
</dbReference>
<feature type="region of interest" description="Disordered" evidence="3">
    <location>
        <begin position="206"/>
        <end position="238"/>
    </location>
</feature>
<sequence length="424" mass="45716">MFERFVGFVREIYQTDAFIPLHEPRFSGNEKRYLNDVVDSTFVSSVGPYVTEFENKIAAYCGAKHAVATVNGTAALHIALLLAGVGPGDEVITQAVTFVATCNAIHYCGAEPVFVDVDCATLGLSPAALAAFLEQHGERRADGVYNKTSGKRIAACLPMHTFGHPCDMAGLLEVCEAHDLPMVEDAAEALGSGIFHDVGRNQPAAAAAEAGVSGKSNLSPETSGSANSEPHLFQPNELTKPKHCGTFGKLGVLSFNGNKIITTGGGGMILTDDDDLARQAKHLTTTAKLAHAWKFEHDQIGFNYRMPNLNAALGLAQLEQLPAFVAAKRKLAARYLAWGAANGVRVLQEPETAQANYWLNALMLDDVAQRDAFLAYSNAQGVMARPLWELMPNLPMYRHCQCDALENSRRLADRVVNVPSSVVF</sequence>
<dbReference type="GO" id="GO:0000271">
    <property type="term" value="P:polysaccharide biosynthetic process"/>
    <property type="evidence" value="ECO:0007669"/>
    <property type="project" value="TreeGrafter"/>
</dbReference>
<dbReference type="InterPro" id="IPR000653">
    <property type="entry name" value="DegT/StrS_aminotransferase"/>
</dbReference>
<evidence type="ECO:0000313" key="5">
    <source>
        <dbReference type="Proteomes" id="UP000077734"/>
    </source>
</evidence>
<dbReference type="PANTHER" id="PTHR30244">
    <property type="entry name" value="TRANSAMINASE"/>
    <property type="match status" value="1"/>
</dbReference>
<dbReference type="AlphaFoldDB" id="A0A291IMW8"/>
<dbReference type="PIRSF" id="PIRSF000390">
    <property type="entry name" value="PLP_StrS"/>
    <property type="match status" value="1"/>
</dbReference>
<dbReference type="Proteomes" id="UP000077734">
    <property type="component" value="Unassembled WGS sequence"/>
</dbReference>
<protein>
    <submittedName>
        <fullName evidence="4">Aminotransferase DegT</fullName>
    </submittedName>
</protein>
<accession>A0A291IMW8</accession>
<name>A0A291IMW8_9GAMM</name>
<dbReference type="InterPro" id="IPR015421">
    <property type="entry name" value="PyrdxlP-dep_Trfase_major"/>
</dbReference>
<dbReference type="GO" id="GO:0008483">
    <property type="term" value="F:transaminase activity"/>
    <property type="evidence" value="ECO:0007669"/>
    <property type="project" value="UniProtKB-KW"/>
</dbReference>
<dbReference type="KEGG" id="mko:MKLM6_3558"/>
<dbReference type="GO" id="GO:0030170">
    <property type="term" value="F:pyridoxal phosphate binding"/>
    <property type="evidence" value="ECO:0007669"/>
    <property type="project" value="TreeGrafter"/>
</dbReference>